<evidence type="ECO:0000313" key="2">
    <source>
        <dbReference type="Proteomes" id="UP000437065"/>
    </source>
</evidence>
<sequence>MYERTTELLPVSWTVTEQTDSRIEYKRLAEYGAETKAVRVSGKRICSGGQNNVDPRWVLGLTTGMYEFETTDRFDTACCREDADRKLVNAMEVINRVLDRSDDGYVSHKRMVEPLNTRPSVRLR</sequence>
<gene>
    <name evidence="1" type="ORF">GRX01_04770</name>
</gene>
<dbReference type="RefSeq" id="WP_159663927.1">
    <property type="nucleotide sequence ID" value="NZ_WUUS01000002.1"/>
</dbReference>
<comment type="caution">
    <text evidence="1">The sequence shown here is derived from an EMBL/GenBank/DDBJ whole genome shotgun (WGS) entry which is preliminary data.</text>
</comment>
<name>A0A6B0SVG9_9EURY</name>
<proteinExistence type="predicted"/>
<accession>A0A6B0SVG9</accession>
<dbReference type="AlphaFoldDB" id="A0A6B0SVG9"/>
<dbReference type="Proteomes" id="UP000437065">
    <property type="component" value="Unassembled WGS sequence"/>
</dbReference>
<organism evidence="1 2">
    <name type="scientific">Halobaculum saliterrae</name>
    <dbReference type="NCBI Taxonomy" id="2073113"/>
    <lineage>
        <taxon>Archaea</taxon>
        <taxon>Methanobacteriati</taxon>
        <taxon>Methanobacteriota</taxon>
        <taxon>Stenosarchaea group</taxon>
        <taxon>Halobacteria</taxon>
        <taxon>Halobacteriales</taxon>
        <taxon>Haloferacaceae</taxon>
        <taxon>Halobaculum</taxon>
    </lineage>
</organism>
<evidence type="ECO:0000313" key="1">
    <source>
        <dbReference type="EMBL" id="MXR40661.1"/>
    </source>
</evidence>
<protein>
    <submittedName>
        <fullName evidence="1">Uncharacterized protein</fullName>
    </submittedName>
</protein>
<dbReference type="EMBL" id="WUUS01000002">
    <property type="protein sequence ID" value="MXR40661.1"/>
    <property type="molecule type" value="Genomic_DNA"/>
</dbReference>
<keyword evidence="2" id="KW-1185">Reference proteome</keyword>
<reference evidence="1 2" key="1">
    <citation type="submission" date="2019-12" db="EMBL/GenBank/DDBJ databases">
        <title>Isolation and characterization of three novel carbon monoxide-oxidizing members of Halobacteria from salione crusts and soils.</title>
        <authorList>
            <person name="Myers M.R."/>
            <person name="King G.M."/>
        </authorList>
    </citation>
    <scope>NUCLEOTIDE SEQUENCE [LARGE SCALE GENOMIC DNA]</scope>
    <source>
        <strain evidence="1 2">WSA2</strain>
    </source>
</reference>